<proteinExistence type="inferred from homology"/>
<dbReference type="PRINTS" id="PR00385">
    <property type="entry name" value="P450"/>
</dbReference>
<name>A0A6G0WQS1_9STRA</name>
<keyword evidence="4" id="KW-0560">Oxidoreductase</keyword>
<keyword evidence="3 4" id="KW-0479">Metal-binding</keyword>
<dbReference type="InterPro" id="IPR036396">
    <property type="entry name" value="Cyt_P450_sf"/>
</dbReference>
<dbReference type="Proteomes" id="UP000481153">
    <property type="component" value="Unassembled WGS sequence"/>
</dbReference>
<evidence type="ECO:0000256" key="2">
    <source>
        <dbReference type="ARBA" id="ARBA00010617"/>
    </source>
</evidence>
<dbReference type="PROSITE" id="PS00086">
    <property type="entry name" value="CYTOCHROME_P450"/>
    <property type="match status" value="1"/>
</dbReference>
<dbReference type="PANTHER" id="PTHR24305:SF166">
    <property type="entry name" value="CYTOCHROME P450 12A4, MITOCHONDRIAL-RELATED"/>
    <property type="match status" value="1"/>
</dbReference>
<dbReference type="InterPro" id="IPR017972">
    <property type="entry name" value="Cyt_P450_CS"/>
</dbReference>
<dbReference type="EMBL" id="VJMJ01000161">
    <property type="protein sequence ID" value="KAF0729788.1"/>
    <property type="molecule type" value="Genomic_DNA"/>
</dbReference>
<keyword evidence="6" id="KW-1185">Reference proteome</keyword>
<evidence type="ECO:0000313" key="6">
    <source>
        <dbReference type="Proteomes" id="UP000481153"/>
    </source>
</evidence>
<protein>
    <recommendedName>
        <fullName evidence="7">Cytochrome P450</fullName>
    </recommendedName>
</protein>
<evidence type="ECO:0000256" key="1">
    <source>
        <dbReference type="ARBA" id="ARBA00001971"/>
    </source>
</evidence>
<organism evidence="5 6">
    <name type="scientific">Aphanomyces euteiches</name>
    <dbReference type="NCBI Taxonomy" id="100861"/>
    <lineage>
        <taxon>Eukaryota</taxon>
        <taxon>Sar</taxon>
        <taxon>Stramenopiles</taxon>
        <taxon>Oomycota</taxon>
        <taxon>Saprolegniomycetes</taxon>
        <taxon>Saprolegniales</taxon>
        <taxon>Verrucalvaceae</taxon>
        <taxon>Aphanomyces</taxon>
    </lineage>
</organism>
<keyword evidence="4" id="KW-0503">Monooxygenase</keyword>
<dbReference type="InterPro" id="IPR050121">
    <property type="entry name" value="Cytochrome_P450_monoxygenase"/>
</dbReference>
<sequence length="520" mass="57676">MGSGHSLPVILPTEWPWSRIAIVATVSTIALVTCRAILRFLWKAYQVRNIPGPKASSFLLGHALDTLGRSAKWHLHGDYPEPYISWIKQFGNAILFRELFNYAVIFADPKAIQHVLATNGRNYPRDKIIASYLADIVLGEGLLSTEGSVHDEYRKILNPIFTSNSIKSFVPIYDTQTRIICETIIQEAAKNGQTLNMTDVFTDLTLRTIGLAGFGFNFKDDAEAQKAYNNAQLVPTPLILVGTRVIPRFLDSPLPSLVRRREAQAQLKKVVNTVIEHKLAGSTKDGPKDLLDLILPHSSPEEAFVHTMTFLTAGHETTTSALGWIIVNLIKHPNVATQVRREYKAVVAKFGSLNSWEAVDELIFTLAVIQESLRLNAIAAKVARRTCASDDIVPMQEGPPIFVPAGTTVEVVIAAMNRHPKYWAKPDSFIPERFLEGSPEWNADLALRDGKPHALYYIPFSAGSKNCIGQRFSIVEMQVVVATLIGQFDFKLAQDADTRAKYNGVTTFPTRLTVNVSIAE</sequence>
<dbReference type="SUPFAM" id="SSF48264">
    <property type="entry name" value="Cytochrome P450"/>
    <property type="match status" value="1"/>
</dbReference>
<dbReference type="GO" id="GO:0005506">
    <property type="term" value="F:iron ion binding"/>
    <property type="evidence" value="ECO:0007669"/>
    <property type="project" value="InterPro"/>
</dbReference>
<keyword evidence="3 4" id="KW-0408">Iron</keyword>
<dbReference type="InterPro" id="IPR002401">
    <property type="entry name" value="Cyt_P450_E_grp-I"/>
</dbReference>
<dbReference type="PANTHER" id="PTHR24305">
    <property type="entry name" value="CYTOCHROME P450"/>
    <property type="match status" value="1"/>
</dbReference>
<evidence type="ECO:0000256" key="3">
    <source>
        <dbReference type="PIRSR" id="PIRSR602401-1"/>
    </source>
</evidence>
<evidence type="ECO:0000313" key="5">
    <source>
        <dbReference type="EMBL" id="KAF0729788.1"/>
    </source>
</evidence>
<dbReference type="GO" id="GO:0016705">
    <property type="term" value="F:oxidoreductase activity, acting on paired donors, with incorporation or reduction of molecular oxygen"/>
    <property type="evidence" value="ECO:0007669"/>
    <property type="project" value="InterPro"/>
</dbReference>
<dbReference type="Gene3D" id="1.10.630.10">
    <property type="entry name" value="Cytochrome P450"/>
    <property type="match status" value="1"/>
</dbReference>
<gene>
    <name evidence="5" type="ORF">Ae201684_012678</name>
</gene>
<dbReference type="VEuPathDB" id="FungiDB:AeMF1_011943"/>
<dbReference type="InterPro" id="IPR001128">
    <property type="entry name" value="Cyt_P450"/>
</dbReference>
<evidence type="ECO:0008006" key="7">
    <source>
        <dbReference type="Google" id="ProtNLM"/>
    </source>
</evidence>
<comment type="caution">
    <text evidence="5">The sequence shown here is derived from an EMBL/GenBank/DDBJ whole genome shotgun (WGS) entry which is preliminary data.</text>
</comment>
<accession>A0A6G0WQS1</accession>
<evidence type="ECO:0000256" key="4">
    <source>
        <dbReference type="RuleBase" id="RU000461"/>
    </source>
</evidence>
<reference evidence="5 6" key="1">
    <citation type="submission" date="2019-07" db="EMBL/GenBank/DDBJ databases">
        <title>Genomics analysis of Aphanomyces spp. identifies a new class of oomycete effector associated with host adaptation.</title>
        <authorList>
            <person name="Gaulin E."/>
        </authorList>
    </citation>
    <scope>NUCLEOTIDE SEQUENCE [LARGE SCALE GENOMIC DNA]</scope>
    <source>
        <strain evidence="5 6">ATCC 201684</strain>
    </source>
</reference>
<feature type="binding site" description="axial binding residue" evidence="3">
    <location>
        <position position="467"/>
    </location>
    <ligand>
        <name>heme</name>
        <dbReference type="ChEBI" id="CHEBI:30413"/>
    </ligand>
    <ligandPart>
        <name>Fe</name>
        <dbReference type="ChEBI" id="CHEBI:18248"/>
    </ligandPart>
</feature>
<comment type="similarity">
    <text evidence="2 4">Belongs to the cytochrome P450 family.</text>
</comment>
<dbReference type="Pfam" id="PF00067">
    <property type="entry name" value="p450"/>
    <property type="match status" value="1"/>
</dbReference>
<comment type="cofactor">
    <cofactor evidence="1 3">
        <name>heme</name>
        <dbReference type="ChEBI" id="CHEBI:30413"/>
    </cofactor>
</comment>
<dbReference type="GO" id="GO:0004497">
    <property type="term" value="F:monooxygenase activity"/>
    <property type="evidence" value="ECO:0007669"/>
    <property type="project" value="UniProtKB-KW"/>
</dbReference>
<keyword evidence="3 4" id="KW-0349">Heme</keyword>
<dbReference type="GO" id="GO:0020037">
    <property type="term" value="F:heme binding"/>
    <property type="evidence" value="ECO:0007669"/>
    <property type="project" value="InterPro"/>
</dbReference>
<dbReference type="PRINTS" id="PR00463">
    <property type="entry name" value="EP450I"/>
</dbReference>
<dbReference type="AlphaFoldDB" id="A0A6G0WQS1"/>